<dbReference type="FunFam" id="1.10.287.130:FF:000001">
    <property type="entry name" value="Two-component sensor histidine kinase"/>
    <property type="match status" value="1"/>
</dbReference>
<dbReference type="Gene3D" id="6.10.340.10">
    <property type="match status" value="1"/>
</dbReference>
<dbReference type="EMBL" id="BOQE01000001">
    <property type="protein sequence ID" value="GIM46812.1"/>
    <property type="molecule type" value="Genomic_DNA"/>
</dbReference>
<keyword evidence="18" id="KW-1185">Reference proteome</keyword>
<dbReference type="Pfam" id="PF00672">
    <property type="entry name" value="HAMP"/>
    <property type="match status" value="1"/>
</dbReference>
<gene>
    <name evidence="17" type="ORF">DNHGIG_23610</name>
</gene>
<dbReference type="InterPro" id="IPR050398">
    <property type="entry name" value="HssS/ArlS-like"/>
</dbReference>
<reference evidence="17" key="1">
    <citation type="journal article" date="2023" name="Int. J. Syst. Evol. Microbiol.">
        <title>Collibacillus ludicampi gen. nov., sp. nov., a new soil bacterium of the family Alicyclobacillaceae.</title>
        <authorList>
            <person name="Jojima T."/>
            <person name="Ioku Y."/>
            <person name="Fukuta Y."/>
            <person name="Shirasaka N."/>
            <person name="Matsumura Y."/>
            <person name="Mori M."/>
        </authorList>
    </citation>
    <scope>NUCLEOTIDE SEQUENCE</scope>
    <source>
        <strain evidence="17">TP075</strain>
    </source>
</reference>
<evidence type="ECO:0000256" key="9">
    <source>
        <dbReference type="ARBA" id="ARBA00022777"/>
    </source>
</evidence>
<proteinExistence type="predicted"/>
<keyword evidence="4" id="KW-1003">Cell membrane</keyword>
<keyword evidence="11 14" id="KW-1133">Transmembrane helix</keyword>
<dbReference type="SMART" id="SM00387">
    <property type="entry name" value="HATPase_c"/>
    <property type="match status" value="1"/>
</dbReference>
<feature type="transmembrane region" description="Helical" evidence="14">
    <location>
        <begin position="12"/>
        <end position="32"/>
    </location>
</feature>
<evidence type="ECO:0000256" key="2">
    <source>
        <dbReference type="ARBA" id="ARBA00004651"/>
    </source>
</evidence>
<evidence type="ECO:0000313" key="17">
    <source>
        <dbReference type="EMBL" id="GIM46812.1"/>
    </source>
</evidence>
<accession>A0AAV4LHA9</accession>
<dbReference type="CDD" id="cd00075">
    <property type="entry name" value="HATPase"/>
    <property type="match status" value="1"/>
</dbReference>
<dbReference type="PROSITE" id="PS50885">
    <property type="entry name" value="HAMP"/>
    <property type="match status" value="1"/>
</dbReference>
<dbReference type="GO" id="GO:0000155">
    <property type="term" value="F:phosphorelay sensor kinase activity"/>
    <property type="evidence" value="ECO:0007669"/>
    <property type="project" value="InterPro"/>
</dbReference>
<keyword evidence="6" id="KW-0808">Transferase</keyword>
<keyword evidence="7 14" id="KW-0812">Transmembrane</keyword>
<dbReference type="SMART" id="SM00304">
    <property type="entry name" value="HAMP"/>
    <property type="match status" value="1"/>
</dbReference>
<evidence type="ECO:0000256" key="12">
    <source>
        <dbReference type="ARBA" id="ARBA00023012"/>
    </source>
</evidence>
<dbReference type="SUPFAM" id="SSF47384">
    <property type="entry name" value="Homodimeric domain of signal transducing histidine kinase"/>
    <property type="match status" value="1"/>
</dbReference>
<dbReference type="CDD" id="cd00082">
    <property type="entry name" value="HisKA"/>
    <property type="match status" value="1"/>
</dbReference>
<evidence type="ECO:0000259" key="15">
    <source>
        <dbReference type="PROSITE" id="PS50109"/>
    </source>
</evidence>
<dbReference type="Proteomes" id="UP001057291">
    <property type="component" value="Unassembled WGS sequence"/>
</dbReference>
<keyword evidence="5" id="KW-0597">Phosphoprotein</keyword>
<dbReference type="Gene3D" id="3.30.565.10">
    <property type="entry name" value="Histidine kinase-like ATPase, C-terminal domain"/>
    <property type="match status" value="1"/>
</dbReference>
<dbReference type="PRINTS" id="PR00344">
    <property type="entry name" value="BCTRLSENSOR"/>
</dbReference>
<dbReference type="InterPro" id="IPR036890">
    <property type="entry name" value="HATPase_C_sf"/>
</dbReference>
<evidence type="ECO:0000256" key="6">
    <source>
        <dbReference type="ARBA" id="ARBA00022679"/>
    </source>
</evidence>
<evidence type="ECO:0000256" key="10">
    <source>
        <dbReference type="ARBA" id="ARBA00022840"/>
    </source>
</evidence>
<dbReference type="AlphaFoldDB" id="A0AAV4LHA9"/>
<protein>
    <recommendedName>
        <fullName evidence="3">histidine kinase</fullName>
        <ecNumber evidence="3">2.7.13.3</ecNumber>
    </recommendedName>
</protein>
<evidence type="ECO:0000313" key="18">
    <source>
        <dbReference type="Proteomes" id="UP001057291"/>
    </source>
</evidence>
<dbReference type="CDD" id="cd06225">
    <property type="entry name" value="HAMP"/>
    <property type="match status" value="1"/>
</dbReference>
<dbReference type="PROSITE" id="PS50109">
    <property type="entry name" value="HIS_KIN"/>
    <property type="match status" value="1"/>
</dbReference>
<dbReference type="InterPro" id="IPR004358">
    <property type="entry name" value="Sig_transdc_His_kin-like_C"/>
</dbReference>
<name>A0AAV4LHA9_9BACL</name>
<feature type="domain" description="HAMP" evidence="16">
    <location>
        <begin position="185"/>
        <end position="237"/>
    </location>
</feature>
<evidence type="ECO:0000259" key="16">
    <source>
        <dbReference type="PROSITE" id="PS50885"/>
    </source>
</evidence>
<dbReference type="GO" id="GO:0005886">
    <property type="term" value="C:plasma membrane"/>
    <property type="evidence" value="ECO:0007669"/>
    <property type="project" value="UniProtKB-SubCell"/>
</dbReference>
<feature type="domain" description="Histidine kinase" evidence="15">
    <location>
        <begin position="245"/>
        <end position="452"/>
    </location>
</feature>
<keyword evidence="9 17" id="KW-0418">Kinase</keyword>
<evidence type="ECO:0000256" key="5">
    <source>
        <dbReference type="ARBA" id="ARBA00022553"/>
    </source>
</evidence>
<keyword evidence="13 14" id="KW-0472">Membrane</keyword>
<dbReference type="PANTHER" id="PTHR45528:SF1">
    <property type="entry name" value="SENSOR HISTIDINE KINASE CPXA"/>
    <property type="match status" value="1"/>
</dbReference>
<dbReference type="InterPro" id="IPR003661">
    <property type="entry name" value="HisK_dim/P_dom"/>
</dbReference>
<comment type="caution">
    <text evidence="17">The sequence shown here is derived from an EMBL/GenBank/DDBJ whole genome shotgun (WGS) entry which is preliminary data.</text>
</comment>
<dbReference type="InterPro" id="IPR036097">
    <property type="entry name" value="HisK_dim/P_sf"/>
</dbReference>
<evidence type="ECO:0000256" key="13">
    <source>
        <dbReference type="ARBA" id="ARBA00023136"/>
    </source>
</evidence>
<sequence length="452" mass="51196">MKKTIGKKLVYTYLLLIIFTLSVSGTLFYAMIKQFLVNEAMRTLHTEANNLVKVFGSSGVDELPIRRKVLSLIIESDYLIVDKSDQRIVQSGRNIPKGIRFPVELKDVFINGEEMEGMSVFRGEDIVYVALPMYSEKTGQVTRALVLLTDLQQIRSSTQNILFVLLKGFSITLPIMFVIAYVMMRSLTRPLQVLRQAVGRLANRDFTPPEIVRSGDELEALSREFRRMTFALKHYDEAQRRFLQNASHELKTPLMAIQGYAEGIRDGIFRDEEADKGLEVITRESKRLKKIVDELIYLSKLETMDDMYDRKPEDLKEIIQECAIGVESIARQKGVHITTQTEECPALLLDRDKISQAIINLLANGIRHARQTVAIRLSRLPHGIRITIEDDGPGLREEDMNRIFERFFHGDTGDTGLGLAITRAIIEKSGGTITAGNREEGGAVFAIEFLNI</sequence>
<feature type="transmembrane region" description="Helical" evidence="14">
    <location>
        <begin position="161"/>
        <end position="184"/>
    </location>
</feature>
<keyword evidence="12" id="KW-0902">Two-component regulatory system</keyword>
<evidence type="ECO:0000256" key="3">
    <source>
        <dbReference type="ARBA" id="ARBA00012438"/>
    </source>
</evidence>
<evidence type="ECO:0000256" key="8">
    <source>
        <dbReference type="ARBA" id="ARBA00022741"/>
    </source>
</evidence>
<evidence type="ECO:0000256" key="14">
    <source>
        <dbReference type="SAM" id="Phobius"/>
    </source>
</evidence>
<comment type="catalytic activity">
    <reaction evidence="1">
        <text>ATP + protein L-histidine = ADP + protein N-phospho-L-histidine.</text>
        <dbReference type="EC" id="2.7.13.3"/>
    </reaction>
</comment>
<keyword evidence="8" id="KW-0547">Nucleotide-binding</keyword>
<evidence type="ECO:0000256" key="11">
    <source>
        <dbReference type="ARBA" id="ARBA00022989"/>
    </source>
</evidence>
<dbReference type="RefSeq" id="WP_282199864.1">
    <property type="nucleotide sequence ID" value="NZ_BOQE01000001.1"/>
</dbReference>
<evidence type="ECO:0000256" key="4">
    <source>
        <dbReference type="ARBA" id="ARBA00022475"/>
    </source>
</evidence>
<keyword evidence="10" id="KW-0067">ATP-binding</keyword>
<comment type="subcellular location">
    <subcellularLocation>
        <location evidence="2">Cell membrane</location>
        <topology evidence="2">Multi-pass membrane protein</topology>
    </subcellularLocation>
</comment>
<dbReference type="SMART" id="SM00388">
    <property type="entry name" value="HisKA"/>
    <property type="match status" value="1"/>
</dbReference>
<organism evidence="17 18">
    <name type="scientific">Collibacillus ludicampi</name>
    <dbReference type="NCBI Taxonomy" id="2771369"/>
    <lineage>
        <taxon>Bacteria</taxon>
        <taxon>Bacillati</taxon>
        <taxon>Bacillota</taxon>
        <taxon>Bacilli</taxon>
        <taxon>Bacillales</taxon>
        <taxon>Alicyclobacillaceae</taxon>
        <taxon>Collibacillus</taxon>
    </lineage>
</organism>
<dbReference type="Pfam" id="PF02518">
    <property type="entry name" value="HATPase_c"/>
    <property type="match status" value="1"/>
</dbReference>
<dbReference type="InterPro" id="IPR003660">
    <property type="entry name" value="HAMP_dom"/>
</dbReference>
<dbReference type="InterPro" id="IPR005467">
    <property type="entry name" value="His_kinase_dom"/>
</dbReference>
<dbReference type="Gene3D" id="1.10.287.130">
    <property type="match status" value="1"/>
</dbReference>
<dbReference type="InterPro" id="IPR003594">
    <property type="entry name" value="HATPase_dom"/>
</dbReference>
<dbReference type="GO" id="GO:0005524">
    <property type="term" value="F:ATP binding"/>
    <property type="evidence" value="ECO:0007669"/>
    <property type="project" value="UniProtKB-KW"/>
</dbReference>
<evidence type="ECO:0000256" key="7">
    <source>
        <dbReference type="ARBA" id="ARBA00022692"/>
    </source>
</evidence>
<evidence type="ECO:0000256" key="1">
    <source>
        <dbReference type="ARBA" id="ARBA00000085"/>
    </source>
</evidence>
<dbReference type="SUPFAM" id="SSF55874">
    <property type="entry name" value="ATPase domain of HSP90 chaperone/DNA topoisomerase II/histidine kinase"/>
    <property type="match status" value="1"/>
</dbReference>
<dbReference type="SUPFAM" id="SSF158472">
    <property type="entry name" value="HAMP domain-like"/>
    <property type="match status" value="1"/>
</dbReference>
<dbReference type="EC" id="2.7.13.3" evidence="3"/>
<dbReference type="Pfam" id="PF00512">
    <property type="entry name" value="HisKA"/>
    <property type="match status" value="1"/>
</dbReference>
<dbReference type="PANTHER" id="PTHR45528">
    <property type="entry name" value="SENSOR HISTIDINE KINASE CPXA"/>
    <property type="match status" value="1"/>
</dbReference>